<sequence length="196" mass="22334">MRPFGRWGSAETSGWEMIGGETIDADANGRLLRHGVIFGYEISDVVQRIACAPTLEILLQSDNDLCLPVILPCNFVVYANDLVSQAQASAGLKETKILELAIREFNFLGRPGAEKEGLFIWRIGPEMVWQQLDRRLDEVFEVLFAFPWANSDLNEDLQAQRFAGELSRGERRRQEENEFDAFTRWVAGHITEKEEE</sequence>
<dbReference type="Proteomes" id="UP001215280">
    <property type="component" value="Unassembled WGS sequence"/>
</dbReference>
<dbReference type="AlphaFoldDB" id="A0AAD7I646"/>
<keyword evidence="2" id="KW-1185">Reference proteome</keyword>
<comment type="caution">
    <text evidence="1">The sequence shown here is derived from an EMBL/GenBank/DDBJ whole genome shotgun (WGS) entry which is preliminary data.</text>
</comment>
<evidence type="ECO:0000313" key="2">
    <source>
        <dbReference type="Proteomes" id="UP001215280"/>
    </source>
</evidence>
<evidence type="ECO:0000313" key="1">
    <source>
        <dbReference type="EMBL" id="KAJ7735096.1"/>
    </source>
</evidence>
<organism evidence="1 2">
    <name type="scientific">Mycena maculata</name>
    <dbReference type="NCBI Taxonomy" id="230809"/>
    <lineage>
        <taxon>Eukaryota</taxon>
        <taxon>Fungi</taxon>
        <taxon>Dikarya</taxon>
        <taxon>Basidiomycota</taxon>
        <taxon>Agaricomycotina</taxon>
        <taxon>Agaricomycetes</taxon>
        <taxon>Agaricomycetidae</taxon>
        <taxon>Agaricales</taxon>
        <taxon>Marasmiineae</taxon>
        <taxon>Mycenaceae</taxon>
        <taxon>Mycena</taxon>
    </lineage>
</organism>
<gene>
    <name evidence="1" type="ORF">DFH07DRAFT_967330</name>
</gene>
<protein>
    <submittedName>
        <fullName evidence="1">Uncharacterized protein</fullName>
    </submittedName>
</protein>
<proteinExistence type="predicted"/>
<accession>A0AAD7I646</accession>
<reference evidence="1" key="1">
    <citation type="submission" date="2023-03" db="EMBL/GenBank/DDBJ databases">
        <title>Massive genome expansion in bonnet fungi (Mycena s.s.) driven by repeated elements and novel gene families across ecological guilds.</title>
        <authorList>
            <consortium name="Lawrence Berkeley National Laboratory"/>
            <person name="Harder C.B."/>
            <person name="Miyauchi S."/>
            <person name="Viragh M."/>
            <person name="Kuo A."/>
            <person name="Thoen E."/>
            <person name="Andreopoulos B."/>
            <person name="Lu D."/>
            <person name="Skrede I."/>
            <person name="Drula E."/>
            <person name="Henrissat B."/>
            <person name="Morin E."/>
            <person name="Kohler A."/>
            <person name="Barry K."/>
            <person name="LaButti K."/>
            <person name="Morin E."/>
            <person name="Salamov A."/>
            <person name="Lipzen A."/>
            <person name="Mereny Z."/>
            <person name="Hegedus B."/>
            <person name="Baldrian P."/>
            <person name="Stursova M."/>
            <person name="Weitz H."/>
            <person name="Taylor A."/>
            <person name="Grigoriev I.V."/>
            <person name="Nagy L.G."/>
            <person name="Martin F."/>
            <person name="Kauserud H."/>
        </authorList>
    </citation>
    <scope>NUCLEOTIDE SEQUENCE</scope>
    <source>
        <strain evidence="1">CBHHK188m</strain>
    </source>
</reference>
<dbReference type="EMBL" id="JARJLG010000157">
    <property type="protein sequence ID" value="KAJ7735096.1"/>
    <property type="molecule type" value="Genomic_DNA"/>
</dbReference>
<name>A0AAD7I646_9AGAR</name>